<gene>
    <name evidence="3" type="ORF">ACFQ2O_00920</name>
</gene>
<dbReference type="InterPro" id="IPR024311">
    <property type="entry name" value="Lipocalin-like"/>
</dbReference>
<sequence length="135" mass="14878">MKSIKPTNILYTLLLSFFLLSCGGGEEVGSENLISGPDNKTWVADEEINAAGDEQDLTKDEQAQTMQFYADGRFAMSGGSTLQTGTWSFDQAAKRLSLQFENQDVTQNFEVLKLSDDELNLRGSDGTVLELDVKK</sequence>
<accession>A0ABW3SIU7</accession>
<keyword evidence="4" id="KW-1185">Reference proteome</keyword>
<dbReference type="RefSeq" id="WP_377522156.1">
    <property type="nucleotide sequence ID" value="NZ_JBHTLD010000004.1"/>
</dbReference>
<dbReference type="Proteomes" id="UP001597094">
    <property type="component" value="Unassembled WGS sequence"/>
</dbReference>
<evidence type="ECO:0000256" key="1">
    <source>
        <dbReference type="SAM" id="SignalP"/>
    </source>
</evidence>
<comment type="caution">
    <text evidence="3">The sequence shown here is derived from an EMBL/GenBank/DDBJ whole genome shotgun (WGS) entry which is preliminary data.</text>
</comment>
<protein>
    <submittedName>
        <fullName evidence="3">Lipocalin family protein</fullName>
    </submittedName>
</protein>
<evidence type="ECO:0000313" key="4">
    <source>
        <dbReference type="Proteomes" id="UP001597094"/>
    </source>
</evidence>
<dbReference type="Pfam" id="PF13648">
    <property type="entry name" value="Lipocalin_4"/>
    <property type="match status" value="1"/>
</dbReference>
<organism evidence="3 4">
    <name type="scientific">Pontibacter rugosus</name>
    <dbReference type="NCBI Taxonomy" id="1745966"/>
    <lineage>
        <taxon>Bacteria</taxon>
        <taxon>Pseudomonadati</taxon>
        <taxon>Bacteroidota</taxon>
        <taxon>Cytophagia</taxon>
        <taxon>Cytophagales</taxon>
        <taxon>Hymenobacteraceae</taxon>
        <taxon>Pontibacter</taxon>
    </lineage>
</organism>
<feature type="domain" description="Lipocalin-like" evidence="2">
    <location>
        <begin position="40"/>
        <end position="121"/>
    </location>
</feature>
<dbReference type="PROSITE" id="PS51257">
    <property type="entry name" value="PROKAR_LIPOPROTEIN"/>
    <property type="match status" value="1"/>
</dbReference>
<proteinExistence type="predicted"/>
<evidence type="ECO:0000313" key="3">
    <source>
        <dbReference type="EMBL" id="MFD1184747.1"/>
    </source>
</evidence>
<keyword evidence="1" id="KW-0732">Signal</keyword>
<feature type="signal peptide" evidence="1">
    <location>
        <begin position="1"/>
        <end position="21"/>
    </location>
</feature>
<dbReference type="EMBL" id="JBHTLD010000004">
    <property type="protein sequence ID" value="MFD1184747.1"/>
    <property type="molecule type" value="Genomic_DNA"/>
</dbReference>
<reference evidence="4" key="1">
    <citation type="journal article" date="2019" name="Int. J. Syst. Evol. Microbiol.">
        <title>The Global Catalogue of Microorganisms (GCM) 10K type strain sequencing project: providing services to taxonomists for standard genome sequencing and annotation.</title>
        <authorList>
            <consortium name="The Broad Institute Genomics Platform"/>
            <consortium name="The Broad Institute Genome Sequencing Center for Infectious Disease"/>
            <person name="Wu L."/>
            <person name="Ma J."/>
        </authorList>
    </citation>
    <scope>NUCLEOTIDE SEQUENCE [LARGE SCALE GENOMIC DNA]</scope>
    <source>
        <strain evidence="4">JCM 31319</strain>
    </source>
</reference>
<feature type="chain" id="PRO_5046361428" evidence="1">
    <location>
        <begin position="22"/>
        <end position="135"/>
    </location>
</feature>
<name>A0ABW3SIU7_9BACT</name>
<evidence type="ECO:0000259" key="2">
    <source>
        <dbReference type="Pfam" id="PF13648"/>
    </source>
</evidence>